<gene>
    <name evidence="3" type="ORF">SV7mr_30850</name>
</gene>
<keyword evidence="4" id="KW-1185">Reference proteome</keyword>
<dbReference type="Pfam" id="PF13372">
    <property type="entry name" value="Alginate_exp"/>
    <property type="match status" value="1"/>
</dbReference>
<dbReference type="OrthoDB" id="311329at2"/>
<protein>
    <recommendedName>
        <fullName evidence="2">Alginate export domain-containing protein</fullName>
    </recommendedName>
</protein>
<reference evidence="3 4" key="1">
    <citation type="submission" date="2019-02" db="EMBL/GenBank/DDBJ databases">
        <title>Deep-cultivation of Planctomycetes and their phenomic and genomic characterization uncovers novel biology.</title>
        <authorList>
            <person name="Wiegand S."/>
            <person name="Jogler M."/>
            <person name="Boedeker C."/>
            <person name="Pinto D."/>
            <person name="Vollmers J."/>
            <person name="Rivas-Marin E."/>
            <person name="Kohn T."/>
            <person name="Peeters S.H."/>
            <person name="Heuer A."/>
            <person name="Rast P."/>
            <person name="Oberbeckmann S."/>
            <person name="Bunk B."/>
            <person name="Jeske O."/>
            <person name="Meyerdierks A."/>
            <person name="Storesund J.E."/>
            <person name="Kallscheuer N."/>
            <person name="Luecker S."/>
            <person name="Lage O.M."/>
            <person name="Pohl T."/>
            <person name="Merkel B.J."/>
            <person name="Hornburger P."/>
            <person name="Mueller R.-W."/>
            <person name="Bruemmer F."/>
            <person name="Labrenz M."/>
            <person name="Spormann A.M."/>
            <person name="Op den Camp H."/>
            <person name="Overmann J."/>
            <person name="Amann R."/>
            <person name="Jetten M.S.M."/>
            <person name="Mascher T."/>
            <person name="Medema M.H."/>
            <person name="Devos D.P."/>
            <person name="Kaster A.-K."/>
            <person name="Ovreas L."/>
            <person name="Rohde M."/>
            <person name="Galperin M.Y."/>
            <person name="Jogler C."/>
        </authorList>
    </citation>
    <scope>NUCLEOTIDE SEQUENCE [LARGE SCALE GENOMIC DNA]</scope>
    <source>
        <strain evidence="3 4">SV_7m_r</strain>
    </source>
</reference>
<name>A0A517SWX2_9BACT</name>
<evidence type="ECO:0000256" key="1">
    <source>
        <dbReference type="SAM" id="SignalP"/>
    </source>
</evidence>
<feature type="signal peptide" evidence="1">
    <location>
        <begin position="1"/>
        <end position="23"/>
    </location>
</feature>
<evidence type="ECO:0000259" key="2">
    <source>
        <dbReference type="Pfam" id="PF13372"/>
    </source>
</evidence>
<dbReference type="RefSeq" id="WP_145273421.1">
    <property type="nucleotide sequence ID" value="NZ_CP036272.1"/>
</dbReference>
<dbReference type="InterPro" id="IPR053728">
    <property type="entry name" value="Alginate_Permeability_Chnl"/>
</dbReference>
<accession>A0A517SWX2</accession>
<feature type="domain" description="Alginate export" evidence="2">
    <location>
        <begin position="64"/>
        <end position="458"/>
    </location>
</feature>
<sequence precursor="true">MNFKRKWIFVALTVVCCVGRAFGQDATPNTVLAIPETGPVRERVDVDPDEALLERLLPLDPSVLKISGEFREQFESWRNREFGFAEDADDDYLLQRLYLDIDYRPTDWFRAFTEVGSSFKFGSPFEASPIDEDPFYFQQLLADVTLIEGDRGRLSAQVGRQTFSLGSGRLVATRNGPNIRRSFDAARLMFENDQFETQFIVGSDVNFGGDASDNDPSTDRLLWGSYSTIHSGTLVPIVKNSENTLGTSVPLSLDAFYLGYRNKDARFDSVAGDEHRHSFGMRFFGVRNGWDYNIEPIVQFGSIADDEIFAWTIANVAGYTFAEVPLKPRLGMKFDVISGDRSPGNGRLGTFNALYPNNSYFSEAAAFSPANLYDLNLNLDVELTEKLTAVVLWDFLWRFSTEDAIYVPPGVPAIAGDATDARYIGDTISIALEWRPIQSIETTAAYVHLEPGDAITDAITDAGGKQADFVLLWATWFF</sequence>
<dbReference type="EMBL" id="CP036272">
    <property type="protein sequence ID" value="QDT60561.1"/>
    <property type="molecule type" value="Genomic_DNA"/>
</dbReference>
<evidence type="ECO:0000313" key="4">
    <source>
        <dbReference type="Proteomes" id="UP000315003"/>
    </source>
</evidence>
<proteinExistence type="predicted"/>
<dbReference type="InterPro" id="IPR025388">
    <property type="entry name" value="Alginate_export_dom"/>
</dbReference>
<keyword evidence="1" id="KW-0732">Signal</keyword>
<dbReference type="Gene3D" id="2.40.160.100">
    <property type="match status" value="1"/>
</dbReference>
<dbReference type="Proteomes" id="UP000315003">
    <property type="component" value="Chromosome"/>
</dbReference>
<organism evidence="3 4">
    <name type="scientific">Stieleria bergensis</name>
    <dbReference type="NCBI Taxonomy" id="2528025"/>
    <lineage>
        <taxon>Bacteria</taxon>
        <taxon>Pseudomonadati</taxon>
        <taxon>Planctomycetota</taxon>
        <taxon>Planctomycetia</taxon>
        <taxon>Pirellulales</taxon>
        <taxon>Pirellulaceae</taxon>
        <taxon>Stieleria</taxon>
    </lineage>
</organism>
<dbReference type="AlphaFoldDB" id="A0A517SWX2"/>
<evidence type="ECO:0000313" key="3">
    <source>
        <dbReference type="EMBL" id="QDT60561.1"/>
    </source>
</evidence>
<feature type="chain" id="PRO_5022227924" description="Alginate export domain-containing protein" evidence="1">
    <location>
        <begin position="24"/>
        <end position="478"/>
    </location>
</feature>